<dbReference type="Proteomes" id="UP000286402">
    <property type="component" value="Unassembled WGS sequence"/>
</dbReference>
<organism evidence="1 2">
    <name type="scientific">Sphingobacterium siyangense</name>
    <dbReference type="NCBI Taxonomy" id="459529"/>
    <lineage>
        <taxon>Bacteria</taxon>
        <taxon>Pseudomonadati</taxon>
        <taxon>Bacteroidota</taxon>
        <taxon>Sphingobacteriia</taxon>
        <taxon>Sphingobacteriales</taxon>
        <taxon>Sphingobacteriaceae</taxon>
        <taxon>Sphingobacterium</taxon>
    </lineage>
</organism>
<proteinExistence type="predicted"/>
<comment type="caution">
    <text evidence="1">The sequence shown here is derived from an EMBL/GenBank/DDBJ whole genome shotgun (WGS) entry which is preliminary data.</text>
</comment>
<accession>A0A420FW45</accession>
<sequence length="518" mass="61011">MVSRTQEINEQQQFNFNFSVVGPLSEFVLLKLFSGKGEMLARQHEEITQNLPRGLYQLQIFSNEKFEQKFIRLEEDLRLTWENKGSFSSIPADFLRSTKNYYQNAVNQWSQISTMDNMEIRDNDASLFLFFRYPDEIIKGKQENVAQSMGWRFSILNSNRKVIYRLYNETNIKEDTHDGWLAFHAKMEPGIYYLVYKGNSKSREIPLYVFPEWQTQFYLTFKRTPIFSTARVQLVRQNNHYGLQEHETIQLDTILTNLENGIYYVPQSLINNTAHSKWRNPILAIAVCYAYLLSDEETNDHLFRIMLRNIEERILPLENASDLQALRLLAANHFGDPIPHMELQEPCMFNVGMRAFIEHSIKHPDRITINDMCEEIISNLHSDSAWTSYRPLEKSYNNEILNYSEQIRILETFQLENNPYEKIIKSLPKPKNLRLEDWLSLSITSQLMAKKESPVTTKSLALQFQVTQSMVEHSIDNIKNELINNEQQNFLLDRNDLTEDLKDNIYKIIIDDLDNNIL</sequence>
<evidence type="ECO:0000313" key="1">
    <source>
        <dbReference type="EMBL" id="RKF37158.1"/>
    </source>
</evidence>
<dbReference type="EMBL" id="MCAQ01000012">
    <property type="protein sequence ID" value="RKF37158.1"/>
    <property type="molecule type" value="Genomic_DNA"/>
</dbReference>
<reference evidence="1 2" key="1">
    <citation type="submission" date="2016-07" db="EMBL/GenBank/DDBJ databases">
        <title>Genome analysis of Sphingobacterium siyangense T12B17.</title>
        <authorList>
            <person name="Xu D."/>
            <person name="Su Y."/>
            <person name="Zheng S."/>
        </authorList>
    </citation>
    <scope>NUCLEOTIDE SEQUENCE [LARGE SCALE GENOMIC DNA]</scope>
    <source>
        <strain evidence="1 2">T12B17</strain>
    </source>
</reference>
<evidence type="ECO:0000313" key="2">
    <source>
        <dbReference type="Proteomes" id="UP000286402"/>
    </source>
</evidence>
<gene>
    <name evidence="1" type="ORF">BCY89_05765</name>
</gene>
<keyword evidence="2" id="KW-1185">Reference proteome</keyword>
<name>A0A420FW45_9SPHI</name>
<protein>
    <submittedName>
        <fullName evidence="1">Uncharacterized protein</fullName>
    </submittedName>
</protein>
<dbReference type="RefSeq" id="WP_120334252.1">
    <property type="nucleotide sequence ID" value="NZ_MCAQ01000012.1"/>
</dbReference>
<dbReference type="AlphaFoldDB" id="A0A420FW45"/>